<dbReference type="SMART" id="SM00354">
    <property type="entry name" value="HTH_LACI"/>
    <property type="match status" value="1"/>
</dbReference>
<sequence length="341" mass="38555">MKKVGLKDIAEHVGVSIALVSYVLNGQAEQKQVSKDNAAKIKKAAEELNYRPNQIAKSLKMLKTNTIGLVVADINYRFSTGITRAIEAEAKKENYTVLFGSSNENDDTFEELVNALVNRQVDGLILVPTEKSQQQIKMLQKWGVPFVLLDRYFPEVPVNHIALNNYKAAYDGTTHLIKQGHQHIAFFNYQTSFYHLQQRNQGYLDALKDHDLGFKKHWLQEVDSADRVQDIQHGLDIILNHTEPCDAAFFATDTLTINGLKYLNKLGVQVPSQLSVMSFDESEAFDLFYSPITHLRQPLEAMGQAAVNKLMEQIDHHKTNIEVKDATHCISELVVGRSCRE</sequence>
<accession>A0ABW5XQL7</accession>
<dbReference type="Gene3D" id="1.10.260.40">
    <property type="entry name" value="lambda repressor-like DNA-binding domains"/>
    <property type="match status" value="1"/>
</dbReference>
<dbReference type="Pfam" id="PF00532">
    <property type="entry name" value="Peripla_BP_1"/>
    <property type="match status" value="1"/>
</dbReference>
<dbReference type="GO" id="GO:0003677">
    <property type="term" value="F:DNA binding"/>
    <property type="evidence" value="ECO:0007669"/>
    <property type="project" value="UniProtKB-KW"/>
</dbReference>
<dbReference type="InterPro" id="IPR028082">
    <property type="entry name" value="Peripla_BP_I"/>
</dbReference>
<dbReference type="SUPFAM" id="SSF47413">
    <property type="entry name" value="lambda repressor-like DNA-binding domains"/>
    <property type="match status" value="1"/>
</dbReference>
<dbReference type="PANTHER" id="PTHR30146">
    <property type="entry name" value="LACI-RELATED TRANSCRIPTIONAL REPRESSOR"/>
    <property type="match status" value="1"/>
</dbReference>
<comment type="caution">
    <text evidence="5">The sequence shown here is derived from an EMBL/GenBank/DDBJ whole genome shotgun (WGS) entry which is preliminary data.</text>
</comment>
<keyword evidence="3" id="KW-0804">Transcription</keyword>
<dbReference type="SUPFAM" id="SSF53822">
    <property type="entry name" value="Periplasmic binding protein-like I"/>
    <property type="match status" value="1"/>
</dbReference>
<dbReference type="InterPro" id="IPR001761">
    <property type="entry name" value="Peripla_BP/Lac1_sug-bd_dom"/>
</dbReference>
<dbReference type="Gene3D" id="3.40.50.2300">
    <property type="match status" value="2"/>
</dbReference>
<organism evidence="5 6">
    <name type="scientific">Mucilaginibacter antarcticus</name>
    <dbReference type="NCBI Taxonomy" id="1855725"/>
    <lineage>
        <taxon>Bacteria</taxon>
        <taxon>Pseudomonadati</taxon>
        <taxon>Bacteroidota</taxon>
        <taxon>Sphingobacteriia</taxon>
        <taxon>Sphingobacteriales</taxon>
        <taxon>Sphingobacteriaceae</taxon>
        <taxon>Mucilaginibacter</taxon>
    </lineage>
</organism>
<dbReference type="InterPro" id="IPR010982">
    <property type="entry name" value="Lambda_DNA-bd_dom_sf"/>
</dbReference>
<proteinExistence type="predicted"/>
<evidence type="ECO:0000313" key="5">
    <source>
        <dbReference type="EMBL" id="MFD2864764.1"/>
    </source>
</evidence>
<evidence type="ECO:0000256" key="2">
    <source>
        <dbReference type="ARBA" id="ARBA00023125"/>
    </source>
</evidence>
<evidence type="ECO:0000256" key="1">
    <source>
        <dbReference type="ARBA" id="ARBA00023015"/>
    </source>
</evidence>
<dbReference type="EMBL" id="JBHUON010000008">
    <property type="protein sequence ID" value="MFD2864764.1"/>
    <property type="molecule type" value="Genomic_DNA"/>
</dbReference>
<dbReference type="CDD" id="cd01392">
    <property type="entry name" value="HTH_LacI"/>
    <property type="match status" value="1"/>
</dbReference>
<dbReference type="CDD" id="cd19977">
    <property type="entry name" value="PBP1_EndR-like"/>
    <property type="match status" value="1"/>
</dbReference>
<dbReference type="PANTHER" id="PTHR30146:SF109">
    <property type="entry name" value="HTH-TYPE TRANSCRIPTIONAL REGULATOR GALS"/>
    <property type="match status" value="1"/>
</dbReference>
<dbReference type="PROSITE" id="PS50932">
    <property type="entry name" value="HTH_LACI_2"/>
    <property type="match status" value="1"/>
</dbReference>
<name>A0ABW5XQL7_9SPHI</name>
<keyword evidence="2 5" id="KW-0238">DNA-binding</keyword>
<dbReference type="InterPro" id="IPR000843">
    <property type="entry name" value="HTH_LacI"/>
</dbReference>
<evidence type="ECO:0000256" key="3">
    <source>
        <dbReference type="ARBA" id="ARBA00023163"/>
    </source>
</evidence>
<dbReference type="RefSeq" id="WP_377125831.1">
    <property type="nucleotide sequence ID" value="NZ_JBHUON010000008.1"/>
</dbReference>
<dbReference type="Pfam" id="PF00356">
    <property type="entry name" value="LacI"/>
    <property type="match status" value="1"/>
</dbReference>
<feature type="domain" description="HTH lacI-type" evidence="4">
    <location>
        <begin position="4"/>
        <end position="61"/>
    </location>
</feature>
<protein>
    <submittedName>
        <fullName evidence="5">LacI family DNA-binding transcriptional regulator</fullName>
    </submittedName>
</protein>
<evidence type="ECO:0000313" key="6">
    <source>
        <dbReference type="Proteomes" id="UP001597601"/>
    </source>
</evidence>
<keyword evidence="1" id="KW-0805">Transcription regulation</keyword>
<gene>
    <name evidence="5" type="ORF">ACFSYC_08705</name>
</gene>
<keyword evidence="6" id="KW-1185">Reference proteome</keyword>
<reference evidence="6" key="1">
    <citation type="journal article" date="2019" name="Int. J. Syst. Evol. Microbiol.">
        <title>The Global Catalogue of Microorganisms (GCM) 10K type strain sequencing project: providing services to taxonomists for standard genome sequencing and annotation.</title>
        <authorList>
            <consortium name="The Broad Institute Genomics Platform"/>
            <consortium name="The Broad Institute Genome Sequencing Center for Infectious Disease"/>
            <person name="Wu L."/>
            <person name="Ma J."/>
        </authorList>
    </citation>
    <scope>NUCLEOTIDE SEQUENCE [LARGE SCALE GENOMIC DNA]</scope>
    <source>
        <strain evidence="6">KCTC 52232</strain>
    </source>
</reference>
<dbReference type="Proteomes" id="UP001597601">
    <property type="component" value="Unassembled WGS sequence"/>
</dbReference>
<evidence type="ECO:0000259" key="4">
    <source>
        <dbReference type="PROSITE" id="PS50932"/>
    </source>
</evidence>